<dbReference type="Proteomes" id="UP000054630">
    <property type="component" value="Unassembled WGS sequence"/>
</dbReference>
<reference evidence="1 2" key="1">
    <citation type="submission" date="2015-01" db="EMBL/GenBank/DDBJ databases">
        <title>Evolution of Trichinella species and genotypes.</title>
        <authorList>
            <person name="Korhonen P.K."/>
            <person name="Edoardo P."/>
            <person name="Giuseppe L.R."/>
            <person name="Gasser R.B."/>
        </authorList>
    </citation>
    <scope>NUCLEOTIDE SEQUENCE [LARGE SCALE GENOMIC DNA]</scope>
    <source>
        <strain evidence="1">ISS37</strain>
    </source>
</reference>
<accession>A0A0V0S6Z2</accession>
<sequence>MTQRSGTAEEDPPPLVQRKNSLIPDCQKYYCMLLCSLLCWKDSRLLAIGCEVERSLALIVLRKTSVNAGLGHSKDVHKENQWSLPGTSHSAVFFDHFIKRVQISFALIIVKNGSKLGSIASPNMEKSCQLRRQRAL</sequence>
<dbReference type="EMBL" id="JYDL01000031">
    <property type="protein sequence ID" value="KRX22497.1"/>
    <property type="molecule type" value="Genomic_DNA"/>
</dbReference>
<comment type="caution">
    <text evidence="1">The sequence shown here is derived from an EMBL/GenBank/DDBJ whole genome shotgun (WGS) entry which is preliminary data.</text>
</comment>
<evidence type="ECO:0000313" key="1">
    <source>
        <dbReference type="EMBL" id="KRX22497.1"/>
    </source>
</evidence>
<dbReference type="AlphaFoldDB" id="A0A0V0S6Z2"/>
<protein>
    <submittedName>
        <fullName evidence="1">Uncharacterized protein</fullName>
    </submittedName>
</protein>
<gene>
    <name evidence="1" type="ORF">T07_5694</name>
</gene>
<keyword evidence="2" id="KW-1185">Reference proteome</keyword>
<evidence type="ECO:0000313" key="2">
    <source>
        <dbReference type="Proteomes" id="UP000054630"/>
    </source>
</evidence>
<name>A0A0V0S6Z2_9BILA</name>
<proteinExistence type="predicted"/>
<organism evidence="1 2">
    <name type="scientific">Trichinella nelsoni</name>
    <dbReference type="NCBI Taxonomy" id="6336"/>
    <lineage>
        <taxon>Eukaryota</taxon>
        <taxon>Metazoa</taxon>
        <taxon>Ecdysozoa</taxon>
        <taxon>Nematoda</taxon>
        <taxon>Enoplea</taxon>
        <taxon>Dorylaimia</taxon>
        <taxon>Trichinellida</taxon>
        <taxon>Trichinellidae</taxon>
        <taxon>Trichinella</taxon>
    </lineage>
</organism>